<dbReference type="Proteomes" id="UP000596660">
    <property type="component" value="Unplaced"/>
</dbReference>
<name>A0A803MMC8_CHEQI</name>
<evidence type="ECO:0000313" key="1">
    <source>
        <dbReference type="EnsemblPlants" id="AUR62032090-RA:cds"/>
    </source>
</evidence>
<keyword evidence="2" id="KW-1185">Reference proteome</keyword>
<dbReference type="AlphaFoldDB" id="A0A803MMC8"/>
<reference evidence="1" key="1">
    <citation type="journal article" date="2017" name="Nature">
        <title>The genome of Chenopodium quinoa.</title>
        <authorList>
            <person name="Jarvis D.E."/>
            <person name="Ho Y.S."/>
            <person name="Lightfoot D.J."/>
            <person name="Schmoeckel S.M."/>
            <person name="Li B."/>
            <person name="Borm T.J.A."/>
            <person name="Ohyanagi H."/>
            <person name="Mineta K."/>
            <person name="Michell C.T."/>
            <person name="Saber N."/>
            <person name="Kharbatia N.M."/>
            <person name="Rupper R.R."/>
            <person name="Sharp A.R."/>
            <person name="Dally N."/>
            <person name="Boughton B.A."/>
            <person name="Woo Y.H."/>
            <person name="Gao G."/>
            <person name="Schijlen E.G.W.M."/>
            <person name="Guo X."/>
            <person name="Momin A.A."/>
            <person name="Negrao S."/>
            <person name="Al-Babili S."/>
            <person name="Gehring C."/>
            <person name="Roessner U."/>
            <person name="Jung C."/>
            <person name="Murphy K."/>
            <person name="Arold S.T."/>
            <person name="Gojobori T."/>
            <person name="van der Linden C.G."/>
            <person name="van Loo E.N."/>
            <person name="Jellen E.N."/>
            <person name="Maughan P.J."/>
            <person name="Tester M."/>
        </authorList>
    </citation>
    <scope>NUCLEOTIDE SEQUENCE [LARGE SCALE GENOMIC DNA]</scope>
    <source>
        <strain evidence="1">cv. PI 614886</strain>
    </source>
</reference>
<proteinExistence type="predicted"/>
<organism evidence="1 2">
    <name type="scientific">Chenopodium quinoa</name>
    <name type="common">Quinoa</name>
    <dbReference type="NCBI Taxonomy" id="63459"/>
    <lineage>
        <taxon>Eukaryota</taxon>
        <taxon>Viridiplantae</taxon>
        <taxon>Streptophyta</taxon>
        <taxon>Embryophyta</taxon>
        <taxon>Tracheophyta</taxon>
        <taxon>Spermatophyta</taxon>
        <taxon>Magnoliopsida</taxon>
        <taxon>eudicotyledons</taxon>
        <taxon>Gunneridae</taxon>
        <taxon>Pentapetalae</taxon>
        <taxon>Caryophyllales</taxon>
        <taxon>Chenopodiaceae</taxon>
        <taxon>Chenopodioideae</taxon>
        <taxon>Atripliceae</taxon>
        <taxon>Chenopodium</taxon>
    </lineage>
</organism>
<evidence type="ECO:0000313" key="2">
    <source>
        <dbReference type="Proteomes" id="UP000596660"/>
    </source>
</evidence>
<dbReference type="SUPFAM" id="SSF54001">
    <property type="entry name" value="Cysteine proteinases"/>
    <property type="match status" value="1"/>
</dbReference>
<reference evidence="1" key="2">
    <citation type="submission" date="2021-03" db="UniProtKB">
        <authorList>
            <consortium name="EnsemblPlants"/>
        </authorList>
    </citation>
    <scope>IDENTIFICATION</scope>
</reference>
<dbReference type="EnsemblPlants" id="AUR62032090-RA">
    <property type="protein sequence ID" value="AUR62032090-RA:cds"/>
    <property type="gene ID" value="AUR62032090"/>
</dbReference>
<evidence type="ECO:0008006" key="3">
    <source>
        <dbReference type="Google" id="ProtNLM"/>
    </source>
</evidence>
<protein>
    <recommendedName>
        <fullName evidence="3">Ubiquitin-like protease family profile domain-containing protein</fullName>
    </recommendedName>
</protein>
<accession>A0A803MMC8</accession>
<sequence>MVHMLCFIEESFNGDLGLANKRKLYRAEICASLVLSDIISNRDAIVDKVSKLKVSKKLDVDAEFSELKEMIYVSDFLKENKGCVETMSLQFNQVIDYISINDYSLVNKSEVAGWFGESIEITREVCNSLLDEWKVTNNLITAWAFHLNCYEKERERPNNQPVRFYFGFDHMEALTICLRANGKRGVTQLQKTWEEWTKTQALNLDAAECIFPMKKEDHYFVVVINFRNETIDQLDSTE</sequence>
<dbReference type="Gramene" id="AUR62032090-RA">
    <property type="protein sequence ID" value="AUR62032090-RA:cds"/>
    <property type="gene ID" value="AUR62032090"/>
</dbReference>
<dbReference type="InterPro" id="IPR038765">
    <property type="entry name" value="Papain-like_cys_pep_sf"/>
</dbReference>
<dbReference type="Gene3D" id="3.40.395.10">
    <property type="entry name" value="Adenoviral Proteinase, Chain A"/>
    <property type="match status" value="1"/>
</dbReference>